<evidence type="ECO:0000256" key="1">
    <source>
        <dbReference type="SAM" id="SignalP"/>
    </source>
</evidence>
<keyword evidence="4" id="KW-1185">Reference proteome</keyword>
<accession>A0ABX0JAM4</accession>
<gene>
    <name evidence="3" type="ORF">G9U52_25625</name>
</gene>
<organism evidence="3 4">
    <name type="scientific">Paenibacillus agricola</name>
    <dbReference type="NCBI Taxonomy" id="2716264"/>
    <lineage>
        <taxon>Bacteria</taxon>
        <taxon>Bacillati</taxon>
        <taxon>Bacillota</taxon>
        <taxon>Bacilli</taxon>
        <taxon>Bacillales</taxon>
        <taxon>Paenibacillaceae</taxon>
        <taxon>Paenibacillus</taxon>
    </lineage>
</organism>
<dbReference type="RefSeq" id="WP_166153509.1">
    <property type="nucleotide sequence ID" value="NZ_JAAOIW010000011.1"/>
</dbReference>
<feature type="chain" id="PRO_5047386081" evidence="1">
    <location>
        <begin position="24"/>
        <end position="446"/>
    </location>
</feature>
<sequence>MKHKISLLIALCLSFFFAQIILAEDAVQIPTITVKYQGIPIIFEGTPILENGSVLVPFRGIFETLGLKVGWEPTTKRVTGTSEFVKIDMTIGKKTVLVNNEKFELESEPRMIHGVTMVPLRFVSESTGKKVSWDPATDTVLINKQMEVMPPIINYGEDSYYPSNLSNKSGIIKPYIFEKDGFLYLLWTENSQSGSYLNVYYSLADMSTGKWVYQNQQFKNIKKDNSFFQYFFHENAIYWRAADGVLKSTFERGTVTQEVYVANKSTPKGKEFIAMARYDGKNGLITGVKDSYYLYSEEVPNGLFKISDLNNILLDYSSSVNISLDQVNKNLRIISNNAYKTLNYESGDISYENGKDKVERLRGSSYTQPCYYNGKLYYLFQEGQDGRIKLGSISASGQNELIGLIDIKLPAALSEYKLTLTESELHLWRNTEFNRLPSIDLIRIIK</sequence>
<dbReference type="Gene3D" id="3.30.457.10">
    <property type="entry name" value="Copper amine oxidase-like, N-terminal domain"/>
    <property type="match status" value="1"/>
</dbReference>
<comment type="caution">
    <text evidence="3">The sequence shown here is derived from an EMBL/GenBank/DDBJ whole genome shotgun (WGS) entry which is preliminary data.</text>
</comment>
<dbReference type="Pfam" id="PF07833">
    <property type="entry name" value="Cu_amine_oxidN1"/>
    <property type="match status" value="1"/>
</dbReference>
<proteinExistence type="predicted"/>
<protein>
    <submittedName>
        <fullName evidence="3">Copper amine oxidase N-terminal domain-containing protein</fullName>
    </submittedName>
</protein>
<keyword evidence="1" id="KW-0732">Signal</keyword>
<evidence type="ECO:0000313" key="4">
    <source>
        <dbReference type="Proteomes" id="UP001165962"/>
    </source>
</evidence>
<feature type="domain" description="Copper amine oxidase-like N-terminal" evidence="2">
    <location>
        <begin position="37"/>
        <end position="142"/>
    </location>
</feature>
<evidence type="ECO:0000259" key="2">
    <source>
        <dbReference type="Pfam" id="PF07833"/>
    </source>
</evidence>
<reference evidence="3" key="1">
    <citation type="submission" date="2020-03" db="EMBL/GenBank/DDBJ databases">
        <title>Draft sequencing of Paenibacilllus sp. S3N08.</title>
        <authorList>
            <person name="Kim D.-U."/>
        </authorList>
    </citation>
    <scope>NUCLEOTIDE SEQUENCE</scope>
    <source>
        <strain evidence="3">S3N08</strain>
    </source>
</reference>
<evidence type="ECO:0000313" key="3">
    <source>
        <dbReference type="EMBL" id="NHN33197.1"/>
    </source>
</evidence>
<dbReference type="InterPro" id="IPR036582">
    <property type="entry name" value="Mao_N_sf"/>
</dbReference>
<feature type="signal peptide" evidence="1">
    <location>
        <begin position="1"/>
        <end position="23"/>
    </location>
</feature>
<dbReference type="Proteomes" id="UP001165962">
    <property type="component" value="Unassembled WGS sequence"/>
</dbReference>
<name>A0ABX0JAM4_9BACL</name>
<dbReference type="EMBL" id="JAAOIW010000011">
    <property type="protein sequence ID" value="NHN33197.1"/>
    <property type="molecule type" value="Genomic_DNA"/>
</dbReference>
<dbReference type="SUPFAM" id="SSF55383">
    <property type="entry name" value="Copper amine oxidase, domain N"/>
    <property type="match status" value="1"/>
</dbReference>
<dbReference type="InterPro" id="IPR012854">
    <property type="entry name" value="Cu_amine_oxidase-like_N"/>
</dbReference>